<comment type="catalytic activity">
    <reaction evidence="11">
        <text>N-terminal L-seryl-[histone H4] + acetyl-CoA = N-terminal N(alpha)-acetyl-L-seryl-[histone H4] + CoA + H(+)</text>
        <dbReference type="Rhea" id="RHEA:50596"/>
        <dbReference type="Rhea" id="RHEA-COMP:12740"/>
        <dbReference type="Rhea" id="RHEA-COMP:12743"/>
        <dbReference type="ChEBI" id="CHEBI:15378"/>
        <dbReference type="ChEBI" id="CHEBI:57287"/>
        <dbReference type="ChEBI" id="CHEBI:57288"/>
        <dbReference type="ChEBI" id="CHEBI:64738"/>
        <dbReference type="ChEBI" id="CHEBI:83690"/>
        <dbReference type="EC" id="2.3.1.257"/>
    </reaction>
</comment>
<dbReference type="GO" id="GO:0005737">
    <property type="term" value="C:cytoplasm"/>
    <property type="evidence" value="ECO:0007669"/>
    <property type="project" value="UniProtKB-SubCell"/>
</dbReference>
<evidence type="ECO:0000256" key="8">
    <source>
        <dbReference type="ARBA" id="ARBA00023242"/>
    </source>
</evidence>
<feature type="domain" description="N-acetyltransferase" evidence="13">
    <location>
        <begin position="77"/>
        <end position="253"/>
    </location>
</feature>
<dbReference type="AlphaFoldDB" id="A0A0L0VTP1"/>
<dbReference type="EC" id="2.3.1.257" evidence="4"/>
<evidence type="ECO:0000256" key="7">
    <source>
        <dbReference type="ARBA" id="ARBA00022679"/>
    </source>
</evidence>
<evidence type="ECO:0000259" key="13">
    <source>
        <dbReference type="PROSITE" id="PS51186"/>
    </source>
</evidence>
<comment type="catalytic activity">
    <reaction evidence="10">
        <text>N-terminal L-seryl-[histone H2A] + acetyl-CoA = N-terminal N(alpha)-acetyl-L-seryl-[histone H2A] + CoA + H(+)</text>
        <dbReference type="Rhea" id="RHEA:50600"/>
        <dbReference type="Rhea" id="RHEA-COMP:12742"/>
        <dbReference type="Rhea" id="RHEA-COMP:12744"/>
        <dbReference type="ChEBI" id="CHEBI:15378"/>
        <dbReference type="ChEBI" id="CHEBI:57287"/>
        <dbReference type="ChEBI" id="CHEBI:57288"/>
        <dbReference type="ChEBI" id="CHEBI:64738"/>
        <dbReference type="ChEBI" id="CHEBI:83690"/>
        <dbReference type="EC" id="2.3.1.257"/>
    </reaction>
</comment>
<keyword evidence="8" id="KW-0539">Nucleus</keyword>
<evidence type="ECO:0000256" key="9">
    <source>
        <dbReference type="ARBA" id="ARBA00023315"/>
    </source>
</evidence>
<evidence type="ECO:0000256" key="6">
    <source>
        <dbReference type="ARBA" id="ARBA00022490"/>
    </source>
</evidence>
<dbReference type="GO" id="GO:0010485">
    <property type="term" value="F:histone H4 acetyltransferase activity"/>
    <property type="evidence" value="ECO:0007669"/>
    <property type="project" value="InterPro"/>
</dbReference>
<evidence type="ECO:0000256" key="1">
    <source>
        <dbReference type="ARBA" id="ARBA00004123"/>
    </source>
</evidence>
<dbReference type="CDD" id="cd04301">
    <property type="entry name" value="NAT_SF"/>
    <property type="match status" value="1"/>
</dbReference>
<dbReference type="PANTHER" id="PTHR20531">
    <property type="entry name" value="N-ALPHA-ACETYLTRANSFERASE 40"/>
    <property type="match status" value="1"/>
</dbReference>
<evidence type="ECO:0000256" key="4">
    <source>
        <dbReference type="ARBA" id="ARBA00012950"/>
    </source>
</evidence>
<dbReference type="GO" id="GO:0005634">
    <property type="term" value="C:nucleus"/>
    <property type="evidence" value="ECO:0007669"/>
    <property type="project" value="UniProtKB-SubCell"/>
</dbReference>
<dbReference type="Pfam" id="PF00583">
    <property type="entry name" value="Acetyltransf_1"/>
    <property type="match status" value="1"/>
</dbReference>
<accession>A0A0L0VTP1</accession>
<dbReference type="InterPro" id="IPR039949">
    <property type="entry name" value="NAA40"/>
</dbReference>
<evidence type="ECO:0000256" key="3">
    <source>
        <dbReference type="ARBA" id="ARBA00008870"/>
    </source>
</evidence>
<keyword evidence="7" id="KW-0808">Transferase</keyword>
<evidence type="ECO:0000256" key="10">
    <source>
        <dbReference type="ARBA" id="ARBA00047821"/>
    </source>
</evidence>
<evidence type="ECO:0000256" key="5">
    <source>
        <dbReference type="ARBA" id="ARBA00015043"/>
    </source>
</evidence>
<name>A0A0L0VTP1_9BASI</name>
<dbReference type="Gene3D" id="3.40.630.30">
    <property type="match status" value="1"/>
</dbReference>
<protein>
    <recommendedName>
        <fullName evidence="5">N-alpha-acetyltransferase 40</fullName>
        <ecNumber evidence="4">2.3.1.257</ecNumber>
    </recommendedName>
</protein>
<gene>
    <name evidence="14" type="ORF">PSTG_04171</name>
</gene>
<dbReference type="InterPro" id="IPR000182">
    <property type="entry name" value="GNAT_dom"/>
</dbReference>
<evidence type="ECO:0000256" key="2">
    <source>
        <dbReference type="ARBA" id="ARBA00004496"/>
    </source>
</evidence>
<feature type="compositionally biased region" description="Basic and acidic residues" evidence="12">
    <location>
        <begin position="16"/>
        <end position="27"/>
    </location>
</feature>
<comment type="similarity">
    <text evidence="3">Belongs to the acetyltransferase family. NAA40 subfamily.</text>
</comment>
<comment type="caution">
    <text evidence="14">The sequence shown here is derived from an EMBL/GenBank/DDBJ whole genome shotgun (WGS) entry which is preliminary data.</text>
</comment>
<comment type="subcellular location">
    <subcellularLocation>
        <location evidence="2">Cytoplasm</location>
    </subcellularLocation>
    <subcellularLocation>
        <location evidence="1">Nucleus</location>
    </subcellularLocation>
</comment>
<dbReference type="InterPro" id="IPR016181">
    <property type="entry name" value="Acyl_CoA_acyltransferase"/>
</dbReference>
<keyword evidence="6" id="KW-0963">Cytoplasm</keyword>
<proteinExistence type="inferred from homology"/>
<dbReference type="EMBL" id="AJIL01000022">
    <property type="protein sequence ID" value="KNF02572.1"/>
    <property type="molecule type" value="Genomic_DNA"/>
</dbReference>
<evidence type="ECO:0000313" key="14">
    <source>
        <dbReference type="EMBL" id="KNF02572.1"/>
    </source>
</evidence>
<dbReference type="OrthoDB" id="424551at2759"/>
<dbReference type="SUPFAM" id="SSF55729">
    <property type="entry name" value="Acyl-CoA N-acyltransferases (Nat)"/>
    <property type="match status" value="1"/>
</dbReference>
<dbReference type="GO" id="GO:1990189">
    <property type="term" value="F:protein N-terminal-serine acetyltransferase activity"/>
    <property type="evidence" value="ECO:0007669"/>
    <property type="project" value="UniProtKB-EC"/>
</dbReference>
<reference evidence="15" key="1">
    <citation type="submission" date="2014-03" db="EMBL/GenBank/DDBJ databases">
        <title>The Genome Sequence of Puccinia striiformis f. sp. tritici PST-78.</title>
        <authorList>
            <consortium name="The Broad Institute Genome Sequencing Platform"/>
            <person name="Cuomo C."/>
            <person name="Hulbert S."/>
            <person name="Chen X."/>
            <person name="Walker B."/>
            <person name="Young S.K."/>
            <person name="Zeng Q."/>
            <person name="Gargeya S."/>
            <person name="Fitzgerald M."/>
            <person name="Haas B."/>
            <person name="Abouelleil A."/>
            <person name="Alvarado L."/>
            <person name="Arachchi H.M."/>
            <person name="Berlin A.M."/>
            <person name="Chapman S.B."/>
            <person name="Goldberg J."/>
            <person name="Griggs A."/>
            <person name="Gujja S."/>
            <person name="Hansen M."/>
            <person name="Howarth C."/>
            <person name="Imamovic A."/>
            <person name="Larimer J."/>
            <person name="McCowan C."/>
            <person name="Montmayeur A."/>
            <person name="Murphy C."/>
            <person name="Neiman D."/>
            <person name="Pearson M."/>
            <person name="Priest M."/>
            <person name="Roberts A."/>
            <person name="Saif S."/>
            <person name="Shea T."/>
            <person name="Sisk P."/>
            <person name="Sykes S."/>
            <person name="Wortman J."/>
            <person name="Nusbaum C."/>
            <person name="Birren B."/>
        </authorList>
    </citation>
    <scope>NUCLEOTIDE SEQUENCE [LARGE SCALE GENOMIC DNA]</scope>
    <source>
        <strain evidence="15">race PST-78</strain>
    </source>
</reference>
<sequence length="266" mass="30312">MFNDRRFPLQPSGPRNCRESAGSDHDLGGPIAQPHRNLFMLDPVALANRASASLIARKIGESGPDFQLSVAQTRWRIQIKRADELTTELKKQCFEIFETNMKQIYLRSSDGYKPKEKKRELFHPNSRFLLVSTPHEATDLEVTSLIQGFLMWRFDFEDCLSPEEGLVEVAYCYEIQLKAETRGKGLGKVLMEILERIGSSWEMKKVMLTVQTENETAVKFYRSLGFFPDEISPSQVGQPEGEPKADYEILSKVVVKMSQSNVDIIT</sequence>
<dbReference type="Proteomes" id="UP000054564">
    <property type="component" value="Unassembled WGS sequence"/>
</dbReference>
<evidence type="ECO:0000313" key="15">
    <source>
        <dbReference type="Proteomes" id="UP000054564"/>
    </source>
</evidence>
<dbReference type="STRING" id="1165861.A0A0L0VTP1"/>
<dbReference type="PANTHER" id="PTHR20531:SF1">
    <property type="entry name" value="N-ALPHA-ACETYLTRANSFERASE 40"/>
    <property type="match status" value="1"/>
</dbReference>
<evidence type="ECO:0000256" key="11">
    <source>
        <dbReference type="ARBA" id="ARBA00049524"/>
    </source>
</evidence>
<feature type="region of interest" description="Disordered" evidence="12">
    <location>
        <begin position="1"/>
        <end position="29"/>
    </location>
</feature>
<evidence type="ECO:0000256" key="12">
    <source>
        <dbReference type="SAM" id="MobiDB-lite"/>
    </source>
</evidence>
<keyword evidence="9" id="KW-0012">Acyltransferase</keyword>
<organism evidence="14 15">
    <name type="scientific">Puccinia striiformis f. sp. tritici PST-78</name>
    <dbReference type="NCBI Taxonomy" id="1165861"/>
    <lineage>
        <taxon>Eukaryota</taxon>
        <taxon>Fungi</taxon>
        <taxon>Dikarya</taxon>
        <taxon>Basidiomycota</taxon>
        <taxon>Pucciniomycotina</taxon>
        <taxon>Pucciniomycetes</taxon>
        <taxon>Pucciniales</taxon>
        <taxon>Pucciniaceae</taxon>
        <taxon>Puccinia</taxon>
    </lineage>
</organism>
<keyword evidence="15" id="KW-1185">Reference proteome</keyword>
<dbReference type="PROSITE" id="PS51186">
    <property type="entry name" value="GNAT"/>
    <property type="match status" value="1"/>
</dbReference>
<dbReference type="GO" id="GO:0043998">
    <property type="term" value="F:histone H2A acetyltransferase activity"/>
    <property type="evidence" value="ECO:0007669"/>
    <property type="project" value="InterPro"/>
</dbReference>